<proteinExistence type="predicted"/>
<evidence type="ECO:0000313" key="1">
    <source>
        <dbReference type="EMBL" id="POG54720.1"/>
    </source>
</evidence>
<comment type="caution">
    <text evidence="1">The sequence shown here is derived from an EMBL/GenBank/DDBJ whole genome shotgun (WGS) entry which is preliminary data.</text>
</comment>
<dbReference type="RefSeq" id="WP_084816456.1">
    <property type="nucleotide sequence ID" value="NZ_LOPW02000017.1"/>
</dbReference>
<sequence>MDDDIKTVVYESYTNLFGHTPFLNRLVNRVSDSVVTIDSSADIGRKTQITGTVDIGPNVSVSSNVEIDGSVEIGRNTNLNGENLVLGDVSIGKYCAIAPRSRIRTVDHPTYKAGIQSSFYSEIGADLPHISKGPIDIGNDVWISSDSKILGDVTIGDGAVIAANSVVVDDVEPYSLVAGVPARHKKYRFDRETIEALQEIAWWDWSEEKQRRNVEFFDADLREVDDVRSLVK</sequence>
<gene>
    <name evidence="1" type="ORF">AUR65_013405</name>
</gene>
<dbReference type="Pfam" id="PF00132">
    <property type="entry name" value="Hexapep"/>
    <property type="match status" value="1"/>
</dbReference>
<dbReference type="EMBL" id="LOPW02000017">
    <property type="protein sequence ID" value="POG54720.1"/>
    <property type="molecule type" value="Genomic_DNA"/>
</dbReference>
<dbReference type="CDD" id="cd03349">
    <property type="entry name" value="LbH_XAT"/>
    <property type="match status" value="1"/>
</dbReference>
<reference evidence="1" key="1">
    <citation type="submission" date="2017-08" db="EMBL/GenBank/DDBJ databases">
        <title>Haloferax marisrubri sp. nov., isolated from the Discovery deep brine-seawater interface in the Red Sea.</title>
        <authorList>
            <person name="Zhang G."/>
            <person name="Stingl U."/>
        </authorList>
    </citation>
    <scope>NUCLEOTIDE SEQUENCE [LARGE SCALE GENOMIC DNA]</scope>
    <source>
        <strain evidence="1">SB3</strain>
    </source>
</reference>
<organism evidence="1 2">
    <name type="scientific">Haloferax marisrubri</name>
    <dbReference type="NCBI Taxonomy" id="1544719"/>
    <lineage>
        <taxon>Archaea</taxon>
        <taxon>Methanobacteriati</taxon>
        <taxon>Methanobacteriota</taxon>
        <taxon>Stenosarchaea group</taxon>
        <taxon>Halobacteria</taxon>
        <taxon>Halobacteriales</taxon>
        <taxon>Haloferacaceae</taxon>
        <taxon>Haloferax</taxon>
    </lineage>
</organism>
<dbReference type="InterPro" id="IPR050179">
    <property type="entry name" value="Trans_hexapeptide_repeat"/>
</dbReference>
<name>A0A2P4NNN2_9EURY</name>
<dbReference type="OrthoDB" id="291258at2157"/>
<dbReference type="AlphaFoldDB" id="A0A2P4NNN2"/>
<dbReference type="GO" id="GO:0016740">
    <property type="term" value="F:transferase activity"/>
    <property type="evidence" value="ECO:0007669"/>
    <property type="project" value="UniProtKB-KW"/>
</dbReference>
<dbReference type="Gene3D" id="2.160.10.10">
    <property type="entry name" value="Hexapeptide repeat proteins"/>
    <property type="match status" value="1"/>
</dbReference>
<dbReference type="SUPFAM" id="SSF51161">
    <property type="entry name" value="Trimeric LpxA-like enzymes"/>
    <property type="match status" value="1"/>
</dbReference>
<protein>
    <submittedName>
        <fullName evidence="1">Acetyltransferase</fullName>
    </submittedName>
</protein>
<keyword evidence="2" id="KW-1185">Reference proteome</keyword>
<accession>A0A2P4NNN2</accession>
<dbReference type="InterPro" id="IPR001451">
    <property type="entry name" value="Hexapep"/>
</dbReference>
<dbReference type="Proteomes" id="UP000053621">
    <property type="component" value="Unassembled WGS sequence"/>
</dbReference>
<evidence type="ECO:0000313" key="2">
    <source>
        <dbReference type="Proteomes" id="UP000053621"/>
    </source>
</evidence>
<dbReference type="InterPro" id="IPR011004">
    <property type="entry name" value="Trimer_LpxA-like_sf"/>
</dbReference>
<dbReference type="PANTHER" id="PTHR43300">
    <property type="entry name" value="ACETYLTRANSFERASE"/>
    <property type="match status" value="1"/>
</dbReference>